<organism evidence="1 2">
    <name type="scientific">Pseudocercospora musae</name>
    <dbReference type="NCBI Taxonomy" id="113226"/>
    <lineage>
        <taxon>Eukaryota</taxon>
        <taxon>Fungi</taxon>
        <taxon>Dikarya</taxon>
        <taxon>Ascomycota</taxon>
        <taxon>Pezizomycotina</taxon>
        <taxon>Dothideomycetes</taxon>
        <taxon>Dothideomycetidae</taxon>
        <taxon>Mycosphaerellales</taxon>
        <taxon>Mycosphaerellaceae</taxon>
        <taxon>Pseudocercospora</taxon>
    </lineage>
</organism>
<evidence type="ECO:0000313" key="2">
    <source>
        <dbReference type="Proteomes" id="UP000073492"/>
    </source>
</evidence>
<reference evidence="1 2" key="1">
    <citation type="submission" date="2015-07" db="EMBL/GenBank/DDBJ databases">
        <title>Comparative genomics of the Sigatoka disease complex on banana suggests a link between parallel evolutionary changes in Pseudocercospora fijiensis and Pseudocercospora eumusae and increased virulence on the banana host.</title>
        <authorList>
            <person name="Chang T.-C."/>
            <person name="Salvucci A."/>
            <person name="Crous P.W."/>
            <person name="Stergiopoulos I."/>
        </authorList>
    </citation>
    <scope>NUCLEOTIDE SEQUENCE [LARGE SCALE GENOMIC DNA]</scope>
    <source>
        <strain evidence="1 2">CBS 116634</strain>
    </source>
</reference>
<comment type="caution">
    <text evidence="1">The sequence shown here is derived from an EMBL/GenBank/DDBJ whole genome shotgun (WGS) entry which is preliminary data.</text>
</comment>
<proteinExistence type="predicted"/>
<accession>A0A139I3B7</accession>
<keyword evidence="2" id="KW-1185">Reference proteome</keyword>
<dbReference type="OrthoDB" id="408373at2759"/>
<name>A0A139I3B7_9PEZI</name>
<dbReference type="EMBL" id="LFZO01000361">
    <property type="protein sequence ID" value="KXT09223.1"/>
    <property type="molecule type" value="Genomic_DNA"/>
</dbReference>
<dbReference type="Proteomes" id="UP000073492">
    <property type="component" value="Unassembled WGS sequence"/>
</dbReference>
<evidence type="ECO:0000313" key="1">
    <source>
        <dbReference type="EMBL" id="KXT09223.1"/>
    </source>
</evidence>
<dbReference type="AlphaFoldDB" id="A0A139I3B7"/>
<sequence>MIDEAHSHVNTLRQQIEHSAVICLTHLSKDLEHLDPELQRLAIAVRLLALCCFQHFKEQICESIDHPSLEFCLSCRILRNNSKRRLECSSLEHFEKRHDLSDRLCFVEHEQDKLLLHSPPEHLNAFALQRSSVAQVLQKFQHSLDVDLIGLFVECFAIQASCKLSIGPGAISWNCNQLDRLYA</sequence>
<gene>
    <name evidence="1" type="ORF">AC579_3501</name>
</gene>
<dbReference type="EMBL" id="LFZO01000361">
    <property type="protein sequence ID" value="KXT09220.1"/>
    <property type="molecule type" value="Genomic_DNA"/>
</dbReference>
<protein>
    <submittedName>
        <fullName evidence="1">Uncharacterized protein</fullName>
    </submittedName>
</protein>